<organism evidence="1">
    <name type="scientific">marine sediment metagenome</name>
    <dbReference type="NCBI Taxonomy" id="412755"/>
    <lineage>
        <taxon>unclassified sequences</taxon>
        <taxon>metagenomes</taxon>
        <taxon>ecological metagenomes</taxon>
    </lineage>
</organism>
<dbReference type="InterPro" id="IPR051478">
    <property type="entry name" value="Beta-lactamase-like_AB/R"/>
</dbReference>
<proteinExistence type="predicted"/>
<dbReference type="EMBL" id="BARU01038678">
    <property type="protein sequence ID" value="GAH87159.1"/>
    <property type="molecule type" value="Genomic_DNA"/>
</dbReference>
<dbReference type="PANTHER" id="PTHR22935">
    <property type="entry name" value="PENICILLIN-BINDING PROTEIN"/>
    <property type="match status" value="1"/>
</dbReference>
<dbReference type="PANTHER" id="PTHR22935:SF95">
    <property type="entry name" value="BETA-LACTAMASE-LIKE 1-RELATED"/>
    <property type="match status" value="1"/>
</dbReference>
<dbReference type="SUPFAM" id="SSF48452">
    <property type="entry name" value="TPR-like"/>
    <property type="match status" value="1"/>
</dbReference>
<dbReference type="SMART" id="SM00028">
    <property type="entry name" value="TPR"/>
    <property type="match status" value="1"/>
</dbReference>
<protein>
    <submittedName>
        <fullName evidence="1">Uncharacterized protein</fullName>
    </submittedName>
</protein>
<dbReference type="PROSITE" id="PS50005">
    <property type="entry name" value="TPR"/>
    <property type="match status" value="1"/>
</dbReference>
<dbReference type="InterPro" id="IPR019734">
    <property type="entry name" value="TPR_rpt"/>
</dbReference>
<dbReference type="InterPro" id="IPR012338">
    <property type="entry name" value="Beta-lactam/transpept-like"/>
</dbReference>
<dbReference type="AlphaFoldDB" id="X1KA92"/>
<accession>X1KA92</accession>
<gene>
    <name evidence="1" type="ORF">S03H2_60065</name>
</gene>
<dbReference type="Gene3D" id="3.40.710.10">
    <property type="entry name" value="DD-peptidase/beta-lactamase superfamily"/>
    <property type="match status" value="1"/>
</dbReference>
<sequence>IYIHVCKGGPAGGGYSTVEDLLSFSNALIGNKLLTPEYTELAIKGKVRRSENVMYAYGIQDRKENNHRIIGHGGGFPGISSKLDIYKDLGYTVIVMSNFDRGSIEVENFVKEQLIGKTQSMKNVELTTLILEHITEDGYESGIELYEKNREKGRILEGMVNQYGYELLEENKFSEAIDVLKFNVYAHPESANSYDSLGEVYMKTGDKELAIKNYEKSLELNPDNKNAVEMLKKLRKN</sequence>
<dbReference type="Pfam" id="PF13181">
    <property type="entry name" value="TPR_8"/>
    <property type="match status" value="1"/>
</dbReference>
<reference evidence="1" key="1">
    <citation type="journal article" date="2014" name="Front. Microbiol.">
        <title>High frequency of phylogenetically diverse reductive dehalogenase-homologous genes in deep subseafloor sedimentary metagenomes.</title>
        <authorList>
            <person name="Kawai M."/>
            <person name="Futagami T."/>
            <person name="Toyoda A."/>
            <person name="Takaki Y."/>
            <person name="Nishi S."/>
            <person name="Hori S."/>
            <person name="Arai W."/>
            <person name="Tsubouchi T."/>
            <person name="Morono Y."/>
            <person name="Uchiyama I."/>
            <person name="Ito T."/>
            <person name="Fujiyama A."/>
            <person name="Inagaki F."/>
            <person name="Takami H."/>
        </authorList>
    </citation>
    <scope>NUCLEOTIDE SEQUENCE</scope>
    <source>
        <strain evidence="1">Expedition CK06-06</strain>
    </source>
</reference>
<feature type="non-terminal residue" evidence="1">
    <location>
        <position position="1"/>
    </location>
</feature>
<dbReference type="InterPro" id="IPR011990">
    <property type="entry name" value="TPR-like_helical_dom_sf"/>
</dbReference>
<evidence type="ECO:0000313" key="1">
    <source>
        <dbReference type="EMBL" id="GAH87159.1"/>
    </source>
</evidence>
<comment type="caution">
    <text evidence="1">The sequence shown here is derived from an EMBL/GenBank/DDBJ whole genome shotgun (WGS) entry which is preliminary data.</text>
</comment>
<name>X1KA92_9ZZZZ</name>
<dbReference type="PROSITE" id="PS50293">
    <property type="entry name" value="TPR_REGION"/>
    <property type="match status" value="1"/>
</dbReference>
<dbReference type="Gene3D" id="1.25.40.10">
    <property type="entry name" value="Tetratricopeptide repeat domain"/>
    <property type="match status" value="1"/>
</dbReference>
<dbReference type="SUPFAM" id="SSF56601">
    <property type="entry name" value="beta-lactamase/transpeptidase-like"/>
    <property type="match status" value="1"/>
</dbReference>